<dbReference type="Proteomes" id="UP000260814">
    <property type="component" value="Unassembled WGS sequence"/>
</dbReference>
<evidence type="ECO:0000313" key="3">
    <source>
        <dbReference type="EMBL" id="RHL11699.1"/>
    </source>
</evidence>
<feature type="domain" description="KAP NTPase" evidence="1">
    <location>
        <begin position="44"/>
        <end position="321"/>
    </location>
</feature>
<evidence type="ECO:0000313" key="7">
    <source>
        <dbReference type="Proteomes" id="UP000285109"/>
    </source>
</evidence>
<evidence type="ECO:0000313" key="2">
    <source>
        <dbReference type="EMBL" id="RGM88751.1"/>
    </source>
</evidence>
<dbReference type="Proteomes" id="UP000284916">
    <property type="component" value="Unassembled WGS sequence"/>
</dbReference>
<organism evidence="2 5">
    <name type="scientific">Phocaeicola plebeius</name>
    <dbReference type="NCBI Taxonomy" id="310297"/>
    <lineage>
        <taxon>Bacteria</taxon>
        <taxon>Pseudomonadati</taxon>
        <taxon>Bacteroidota</taxon>
        <taxon>Bacteroidia</taxon>
        <taxon>Bacteroidales</taxon>
        <taxon>Bacteroidaceae</taxon>
        <taxon>Phocaeicola</taxon>
    </lineage>
</organism>
<dbReference type="EMBL" id="QROI01000030">
    <property type="protein sequence ID" value="RHL11699.1"/>
    <property type="molecule type" value="Genomic_DNA"/>
</dbReference>
<sequence>MNSKYIKSRTLEIDVPEKSPFENDKLEREKTATILTDIVSFYGQSGCVMALNGEWGAGKSTFVRMWKQSLINNGFKTLYFNAWNSDYTDDPLLAMVSELRELSPNSGKINSIAGKAGRIMGRVLISASKGLVKKATGVDCDDLLNTALDTTEEIGEEYLKKFEEQKTTVEEFKVEVEHFVADNATEKPVVFFVDELDRCNPHYAVAVLERIKHLFDIPNIIFILAINKKELCNAIQGYYGSTNINSEEYLRRFIDIEYTLTKPNMEVYCNHLYNEYGFAEFFENENRKRYFRGDREVESFKAMTIAISNSEQVNLRQIERVFAYARLALMQFKENNFVLPNIYFLLCFWKVMNPDFYNKIRTKELSNQELLSHIERILPKKLLITDKYQTRNRGIYYTIASLIYCYDITTIDGRGVRERTIEFIRNEEKRKNEFTFTTLILDKDLFDEALNWYCNENHSREYEGGLSFIFNRIDLLERFEI</sequence>
<comment type="caution">
    <text evidence="2">The sequence shown here is derived from an EMBL/GenBank/DDBJ whole genome shotgun (WGS) entry which is preliminary data.</text>
</comment>
<evidence type="ECO:0000313" key="4">
    <source>
        <dbReference type="EMBL" id="RHM92369.1"/>
    </source>
</evidence>
<dbReference type="InterPro" id="IPR027417">
    <property type="entry name" value="P-loop_NTPase"/>
</dbReference>
<evidence type="ECO:0000313" key="6">
    <source>
        <dbReference type="Proteomes" id="UP000284916"/>
    </source>
</evidence>
<dbReference type="AlphaFoldDB" id="A0A3E4Z698"/>
<dbReference type="SUPFAM" id="SSF52540">
    <property type="entry name" value="P-loop containing nucleoside triphosphate hydrolases"/>
    <property type="match status" value="1"/>
</dbReference>
<accession>A0A3E4Z698</accession>
<dbReference type="Pfam" id="PF07693">
    <property type="entry name" value="KAP_NTPase"/>
    <property type="match status" value="1"/>
</dbReference>
<protein>
    <recommendedName>
        <fullName evidence="1">KAP NTPase domain-containing protein</fullName>
    </recommendedName>
</protein>
<dbReference type="Proteomes" id="UP000285109">
    <property type="component" value="Unassembled WGS sequence"/>
</dbReference>
<dbReference type="RefSeq" id="WP_117702418.1">
    <property type="nucleotide sequence ID" value="NZ_CATWOP010000035.1"/>
</dbReference>
<evidence type="ECO:0000259" key="1">
    <source>
        <dbReference type="Pfam" id="PF07693"/>
    </source>
</evidence>
<evidence type="ECO:0000313" key="5">
    <source>
        <dbReference type="Proteomes" id="UP000260814"/>
    </source>
</evidence>
<dbReference type="Gene3D" id="3.40.50.300">
    <property type="entry name" value="P-loop containing nucleotide triphosphate hydrolases"/>
    <property type="match status" value="1"/>
</dbReference>
<dbReference type="EMBL" id="QSTW01000017">
    <property type="protein sequence ID" value="RGM88751.1"/>
    <property type="molecule type" value="Genomic_DNA"/>
</dbReference>
<proteinExistence type="predicted"/>
<dbReference type="InterPro" id="IPR011646">
    <property type="entry name" value="KAP_P-loop"/>
</dbReference>
<name>A0A3E4Z698_9BACT</name>
<reference evidence="5 6" key="1">
    <citation type="submission" date="2018-08" db="EMBL/GenBank/DDBJ databases">
        <title>A genome reference for cultivated species of the human gut microbiota.</title>
        <authorList>
            <person name="Zou Y."/>
            <person name="Xue W."/>
            <person name="Luo G."/>
        </authorList>
    </citation>
    <scope>NUCLEOTIDE SEQUENCE [LARGE SCALE GENOMIC DNA]</scope>
    <source>
        <strain evidence="4 7">AF31-28B-AC</strain>
        <strain evidence="3 6">AF39-11</strain>
        <strain evidence="2 5">OM06-2</strain>
    </source>
</reference>
<dbReference type="EMBL" id="QRQK01000044">
    <property type="protein sequence ID" value="RHM92369.1"/>
    <property type="molecule type" value="Genomic_DNA"/>
</dbReference>
<gene>
    <name evidence="3" type="ORF">DW035_14430</name>
    <name evidence="4" type="ORF">DWZ34_16000</name>
    <name evidence="2" type="ORF">DXB87_12435</name>
</gene>